<evidence type="ECO:0000313" key="7">
    <source>
        <dbReference type="EMBL" id="TWE11482.1"/>
    </source>
</evidence>
<dbReference type="CDD" id="cd11642">
    <property type="entry name" value="SUMT"/>
    <property type="match status" value="1"/>
</dbReference>
<dbReference type="PANTHER" id="PTHR45790">
    <property type="entry name" value="SIROHEME SYNTHASE-RELATED"/>
    <property type="match status" value="1"/>
</dbReference>
<comment type="caution">
    <text evidence="7">The sequence shown here is derived from an EMBL/GenBank/DDBJ whole genome shotgun (WGS) entry which is preliminary data.</text>
</comment>
<keyword evidence="4" id="KW-0949">S-adenosyl-L-methionine</keyword>
<dbReference type="NCBIfam" id="TIGR01469">
    <property type="entry name" value="cobA_cysG_Cterm"/>
    <property type="match status" value="1"/>
</dbReference>
<dbReference type="GO" id="GO:0004851">
    <property type="term" value="F:uroporphyrin-III C-methyltransferase activity"/>
    <property type="evidence" value="ECO:0007669"/>
    <property type="project" value="UniProtKB-EC"/>
</dbReference>
<keyword evidence="3 7" id="KW-0808">Transferase</keyword>
<dbReference type="OrthoDB" id="9815856at2"/>
<feature type="domain" description="Tetrapyrrole methylase" evidence="6">
    <location>
        <begin position="134"/>
        <end position="339"/>
    </location>
</feature>
<name>A0A561E7A1_9MICO</name>
<evidence type="ECO:0000313" key="8">
    <source>
        <dbReference type="Proteomes" id="UP000318297"/>
    </source>
</evidence>
<protein>
    <recommendedName>
        <fullName evidence="1">uroporphyrinogen-III C-methyltransferase</fullName>
        <ecNumber evidence="1">2.1.1.107</ecNumber>
    </recommendedName>
</protein>
<organism evidence="7 8">
    <name type="scientific">Rudaeicoccus suwonensis</name>
    <dbReference type="NCBI Taxonomy" id="657409"/>
    <lineage>
        <taxon>Bacteria</taxon>
        <taxon>Bacillati</taxon>
        <taxon>Actinomycetota</taxon>
        <taxon>Actinomycetes</taxon>
        <taxon>Micrococcales</taxon>
        <taxon>Dermacoccaceae</taxon>
        <taxon>Rudaeicoccus</taxon>
    </lineage>
</organism>
<evidence type="ECO:0000256" key="3">
    <source>
        <dbReference type="ARBA" id="ARBA00022679"/>
    </source>
</evidence>
<dbReference type="AlphaFoldDB" id="A0A561E7A1"/>
<keyword evidence="2 7" id="KW-0489">Methyltransferase</keyword>
<dbReference type="Gene3D" id="3.30.950.10">
    <property type="entry name" value="Methyltransferase, Cobalt-precorrin-4 Transmethylase, Domain 2"/>
    <property type="match status" value="1"/>
</dbReference>
<dbReference type="InterPro" id="IPR000878">
    <property type="entry name" value="4pyrrol_Mease"/>
</dbReference>
<dbReference type="InterPro" id="IPR050161">
    <property type="entry name" value="Siro_Cobalamin_biosynth"/>
</dbReference>
<dbReference type="SUPFAM" id="SSF53790">
    <property type="entry name" value="Tetrapyrrole methylase"/>
    <property type="match status" value="1"/>
</dbReference>
<evidence type="ECO:0000256" key="1">
    <source>
        <dbReference type="ARBA" id="ARBA00012162"/>
    </source>
</evidence>
<dbReference type="GO" id="GO:0032259">
    <property type="term" value="P:methylation"/>
    <property type="evidence" value="ECO:0007669"/>
    <property type="project" value="UniProtKB-KW"/>
</dbReference>
<dbReference type="SUPFAM" id="SSF51735">
    <property type="entry name" value="NAD(P)-binding Rossmann-fold domains"/>
    <property type="match status" value="1"/>
</dbReference>
<keyword evidence="8" id="KW-1185">Reference proteome</keyword>
<evidence type="ECO:0000256" key="2">
    <source>
        <dbReference type="ARBA" id="ARBA00022603"/>
    </source>
</evidence>
<dbReference type="Proteomes" id="UP000318297">
    <property type="component" value="Unassembled WGS sequence"/>
</dbReference>
<dbReference type="Gene3D" id="3.40.1010.10">
    <property type="entry name" value="Cobalt-precorrin-4 Transmethylase, Domain 1"/>
    <property type="match status" value="1"/>
</dbReference>
<dbReference type="EMBL" id="VIVQ01000001">
    <property type="protein sequence ID" value="TWE11482.1"/>
    <property type="molecule type" value="Genomic_DNA"/>
</dbReference>
<accession>A0A561E7A1</accession>
<dbReference type="Pfam" id="PF13241">
    <property type="entry name" value="NAD_binding_7"/>
    <property type="match status" value="1"/>
</dbReference>
<sequence length="373" mass="38664">MTEFVALALTGRRVVVVGGGPAAASRAQALLAEGAVLRIVAPTLCEDLAGLYADRATDVQWIDRQVTASDLDDAWWVSAPEADASERASLEAWTDQRRVFLEASSARVVDQGDLDSAVSEASISLRHKGAHLGKVVLVGGGPGADDLITVRGRRELARADVVVTDRLAPVGLLRSLGSDAEVIDVGKTPYHHPVPQDEINALLVERAQRGDYVVRLKGGDPFVLGRGGEEILACRTAGVPVEVVPGVTSAFAGPAAANVPVTHRGVAHGVLVISGHDAVDAQVLADWPHTIVVLMGMGRLRELSAALIAAGKPADTPASVVQSAWSEQQRQVVATLGTIADAVETAGITNPAVIVFGDVSTVLGDEAADGGRA</sequence>
<dbReference type="NCBIfam" id="NF004790">
    <property type="entry name" value="PRK06136.1"/>
    <property type="match status" value="1"/>
</dbReference>
<reference evidence="7 8" key="1">
    <citation type="submission" date="2019-06" db="EMBL/GenBank/DDBJ databases">
        <title>Sequencing the genomes of 1000 actinobacteria strains.</title>
        <authorList>
            <person name="Klenk H.-P."/>
        </authorList>
    </citation>
    <scope>NUCLEOTIDE SEQUENCE [LARGE SCALE GENOMIC DNA]</scope>
    <source>
        <strain evidence="7 8">DSM 19560</strain>
    </source>
</reference>
<keyword evidence="5" id="KW-0627">Porphyrin biosynthesis</keyword>
<dbReference type="Gene3D" id="3.40.50.720">
    <property type="entry name" value="NAD(P)-binding Rossmann-like Domain"/>
    <property type="match status" value="1"/>
</dbReference>
<gene>
    <name evidence="7" type="ORF">BKA23_0250</name>
</gene>
<proteinExistence type="predicted"/>
<dbReference type="EC" id="2.1.1.107" evidence="1"/>
<evidence type="ECO:0000256" key="4">
    <source>
        <dbReference type="ARBA" id="ARBA00022691"/>
    </source>
</evidence>
<dbReference type="FunFam" id="3.40.1010.10:FF:000001">
    <property type="entry name" value="Siroheme synthase"/>
    <property type="match status" value="1"/>
</dbReference>
<dbReference type="GO" id="GO:0019354">
    <property type="term" value="P:siroheme biosynthetic process"/>
    <property type="evidence" value="ECO:0007669"/>
    <property type="project" value="InterPro"/>
</dbReference>
<dbReference type="Pfam" id="PF00590">
    <property type="entry name" value="TP_methylase"/>
    <property type="match status" value="1"/>
</dbReference>
<dbReference type="InterPro" id="IPR036291">
    <property type="entry name" value="NAD(P)-bd_dom_sf"/>
</dbReference>
<dbReference type="InterPro" id="IPR014777">
    <property type="entry name" value="4pyrrole_Mease_sub1"/>
</dbReference>
<dbReference type="InterPro" id="IPR035996">
    <property type="entry name" value="4pyrrol_Methylase_sf"/>
</dbReference>
<dbReference type="InterPro" id="IPR014776">
    <property type="entry name" value="4pyrrole_Mease_sub2"/>
</dbReference>
<evidence type="ECO:0000256" key="5">
    <source>
        <dbReference type="ARBA" id="ARBA00023244"/>
    </source>
</evidence>
<dbReference type="InterPro" id="IPR006366">
    <property type="entry name" value="CobA/CysG_C"/>
</dbReference>
<evidence type="ECO:0000259" key="6">
    <source>
        <dbReference type="Pfam" id="PF00590"/>
    </source>
</evidence>
<dbReference type="RefSeq" id="WP_145224785.1">
    <property type="nucleotide sequence ID" value="NZ_VIVQ01000001.1"/>
</dbReference>
<dbReference type="PANTHER" id="PTHR45790:SF3">
    <property type="entry name" value="S-ADENOSYL-L-METHIONINE-DEPENDENT UROPORPHYRINOGEN III METHYLTRANSFERASE, CHLOROPLASTIC"/>
    <property type="match status" value="1"/>
</dbReference>